<accession>A0A832EB16</accession>
<reference evidence="2" key="1">
    <citation type="journal article" date="2020" name="mSystems">
        <title>Genome- and Community-Level Interaction Insights into Carbon Utilization and Element Cycling Functions of Hydrothermarchaeota in Hydrothermal Sediment.</title>
        <authorList>
            <person name="Zhou Z."/>
            <person name="Liu Y."/>
            <person name="Xu W."/>
            <person name="Pan J."/>
            <person name="Luo Z.H."/>
            <person name="Li M."/>
        </authorList>
    </citation>
    <scope>NUCLEOTIDE SEQUENCE [LARGE SCALE GENOMIC DNA]</scope>
    <source>
        <strain evidence="2">SpSt-456</strain>
    </source>
</reference>
<feature type="domain" description="Magnetosome protein MamS/MamX" evidence="1">
    <location>
        <begin position="54"/>
        <end position="136"/>
    </location>
</feature>
<protein>
    <recommendedName>
        <fullName evidence="1">Magnetosome protein MamS/MamX domain-containing protein</fullName>
    </recommendedName>
</protein>
<dbReference type="AlphaFoldDB" id="A0A832EB16"/>
<gene>
    <name evidence="2" type="ORF">ENS06_11035</name>
</gene>
<sequence length="165" mass="18072">MAAKRPRIRIIVPMVWCAIFGLVGAGAAQPPVSSMGGWEKGGAYDRLYNPQELDKIKGTVVKIQEVTPLEGMSPGVALTVEDKDGTKALVHLGPRWFIDPKTMGIQVGDTVKITGCWADIKGQEVFMASKVKKGDHFEFKVRLTKDGTPFWTMSPEELAKERAAD</sequence>
<name>A0A832EB16_9BACT</name>
<dbReference type="Pfam" id="PF26390">
    <property type="entry name" value="MamS_MamX"/>
    <property type="match status" value="1"/>
</dbReference>
<evidence type="ECO:0000259" key="1">
    <source>
        <dbReference type="Pfam" id="PF26390"/>
    </source>
</evidence>
<organism evidence="2">
    <name type="scientific">Desulfacinum infernum</name>
    <dbReference type="NCBI Taxonomy" id="35837"/>
    <lineage>
        <taxon>Bacteria</taxon>
        <taxon>Pseudomonadati</taxon>
        <taxon>Thermodesulfobacteriota</taxon>
        <taxon>Syntrophobacteria</taxon>
        <taxon>Syntrophobacterales</taxon>
        <taxon>Syntrophobacteraceae</taxon>
        <taxon>Desulfacinum</taxon>
    </lineage>
</organism>
<comment type="caution">
    <text evidence="2">The sequence shown here is derived from an EMBL/GenBank/DDBJ whole genome shotgun (WGS) entry which is preliminary data.</text>
</comment>
<proteinExistence type="predicted"/>
<evidence type="ECO:0000313" key="2">
    <source>
        <dbReference type="EMBL" id="HFK97837.1"/>
    </source>
</evidence>
<dbReference type="InterPro" id="IPR058837">
    <property type="entry name" value="MamS_MamX_dom"/>
</dbReference>
<dbReference type="EMBL" id="DSTK01000034">
    <property type="protein sequence ID" value="HFK97837.1"/>
    <property type="molecule type" value="Genomic_DNA"/>
</dbReference>